<comment type="similarity">
    <text evidence="10 11">Belongs to the TonB-dependent receptor family.</text>
</comment>
<organism evidence="14 15">
    <name type="scientific">Spirosoma validum</name>
    <dbReference type="NCBI Taxonomy" id="2771355"/>
    <lineage>
        <taxon>Bacteria</taxon>
        <taxon>Pseudomonadati</taxon>
        <taxon>Bacteroidota</taxon>
        <taxon>Cytophagia</taxon>
        <taxon>Cytophagales</taxon>
        <taxon>Cytophagaceae</taxon>
        <taxon>Spirosoma</taxon>
    </lineage>
</organism>
<dbReference type="InterPro" id="IPR037066">
    <property type="entry name" value="Plug_dom_sf"/>
</dbReference>
<evidence type="ECO:0000313" key="14">
    <source>
        <dbReference type="EMBL" id="MBD2751981.1"/>
    </source>
</evidence>
<dbReference type="GO" id="GO:0015344">
    <property type="term" value="F:siderophore uptake transmembrane transporter activity"/>
    <property type="evidence" value="ECO:0007669"/>
    <property type="project" value="TreeGrafter"/>
</dbReference>
<dbReference type="Gene3D" id="2.170.130.10">
    <property type="entry name" value="TonB-dependent receptor, plug domain"/>
    <property type="match status" value="1"/>
</dbReference>
<evidence type="ECO:0000313" key="15">
    <source>
        <dbReference type="Proteomes" id="UP000653797"/>
    </source>
</evidence>
<accession>A0A927AY97</accession>
<dbReference type="Pfam" id="PF13715">
    <property type="entry name" value="CarbopepD_reg_2"/>
    <property type="match status" value="1"/>
</dbReference>
<dbReference type="InterPro" id="IPR008969">
    <property type="entry name" value="CarboxyPept-like_regulatory"/>
</dbReference>
<dbReference type="SUPFAM" id="SSF56935">
    <property type="entry name" value="Porins"/>
    <property type="match status" value="1"/>
</dbReference>
<feature type="domain" description="TonB-dependent receptor plug" evidence="13">
    <location>
        <begin position="153"/>
        <end position="261"/>
    </location>
</feature>
<dbReference type="InterPro" id="IPR000531">
    <property type="entry name" value="Beta-barrel_TonB"/>
</dbReference>
<dbReference type="AlphaFoldDB" id="A0A927AY97"/>
<dbReference type="InterPro" id="IPR012910">
    <property type="entry name" value="Plug_dom"/>
</dbReference>
<keyword evidence="6 11" id="KW-0798">TonB box</keyword>
<dbReference type="GO" id="GO:0044718">
    <property type="term" value="P:siderophore transmembrane transport"/>
    <property type="evidence" value="ECO:0007669"/>
    <property type="project" value="TreeGrafter"/>
</dbReference>
<dbReference type="GO" id="GO:0009279">
    <property type="term" value="C:cell outer membrane"/>
    <property type="evidence" value="ECO:0007669"/>
    <property type="project" value="UniProtKB-SubCell"/>
</dbReference>
<dbReference type="SUPFAM" id="SSF49464">
    <property type="entry name" value="Carboxypeptidase regulatory domain-like"/>
    <property type="match status" value="1"/>
</dbReference>
<evidence type="ECO:0000256" key="2">
    <source>
        <dbReference type="ARBA" id="ARBA00022448"/>
    </source>
</evidence>
<dbReference type="Proteomes" id="UP000653797">
    <property type="component" value="Unassembled WGS sequence"/>
</dbReference>
<reference evidence="14" key="1">
    <citation type="submission" date="2020-09" db="EMBL/GenBank/DDBJ databases">
        <authorList>
            <person name="Kim M.K."/>
        </authorList>
    </citation>
    <scope>NUCLEOTIDE SEQUENCE</scope>
    <source>
        <strain evidence="14">BT704</strain>
    </source>
</reference>
<evidence type="ECO:0000256" key="3">
    <source>
        <dbReference type="ARBA" id="ARBA00022452"/>
    </source>
</evidence>
<evidence type="ECO:0000256" key="4">
    <source>
        <dbReference type="ARBA" id="ARBA00022692"/>
    </source>
</evidence>
<feature type="domain" description="TonB-dependent receptor-like beta-barrel" evidence="12">
    <location>
        <begin position="600"/>
        <end position="1001"/>
    </location>
</feature>
<dbReference type="Pfam" id="PF00593">
    <property type="entry name" value="TonB_dep_Rec_b-barrel"/>
    <property type="match status" value="1"/>
</dbReference>
<keyword evidence="9 10" id="KW-0998">Cell outer membrane</keyword>
<dbReference type="PANTHER" id="PTHR30069">
    <property type="entry name" value="TONB-DEPENDENT OUTER MEMBRANE RECEPTOR"/>
    <property type="match status" value="1"/>
</dbReference>
<keyword evidence="2 10" id="KW-0813">Transport</keyword>
<evidence type="ECO:0000256" key="10">
    <source>
        <dbReference type="PROSITE-ProRule" id="PRU01360"/>
    </source>
</evidence>
<evidence type="ECO:0000256" key="9">
    <source>
        <dbReference type="ARBA" id="ARBA00023237"/>
    </source>
</evidence>
<dbReference type="PANTHER" id="PTHR30069:SF29">
    <property type="entry name" value="HEMOGLOBIN AND HEMOGLOBIN-HAPTOGLOBIN-BINDING PROTEIN 1-RELATED"/>
    <property type="match status" value="1"/>
</dbReference>
<evidence type="ECO:0000256" key="1">
    <source>
        <dbReference type="ARBA" id="ARBA00004571"/>
    </source>
</evidence>
<keyword evidence="7 10" id="KW-0472">Membrane</keyword>
<comment type="caution">
    <text evidence="14">The sequence shown here is derived from an EMBL/GenBank/DDBJ whole genome shotgun (WGS) entry which is preliminary data.</text>
</comment>
<evidence type="ECO:0000256" key="7">
    <source>
        <dbReference type="ARBA" id="ARBA00023136"/>
    </source>
</evidence>
<dbReference type="Gene3D" id="2.60.40.1120">
    <property type="entry name" value="Carboxypeptidase-like, regulatory domain"/>
    <property type="match status" value="1"/>
</dbReference>
<evidence type="ECO:0000256" key="8">
    <source>
        <dbReference type="ARBA" id="ARBA00023170"/>
    </source>
</evidence>
<keyword evidence="15" id="KW-1185">Reference proteome</keyword>
<sequence length="1043" mass="114490">MARKICTKGRFLCMFSHKALKGHFHSLFTYPFMKKITTYSAFFWVLFFWVSVDTLAQTRVAGKVTDEGTKNELAGISIAVKGKVIGTITNQKGDFAFTTTTPTPFTVAVSGVGFQTQEFIVNGNRTDLNVSLKEQPILGQEVVVAASRVEESVMQSPVSIEKMDIRAIQNTPAPSFYDALRNLKGVEMSTQSVTFSNFNTRGFSGNGNYRVVQMMDGMDNQAPGLNFSVANIVGMSELDVESVELLPGAASALYGPNAINGLLLTTSKSPFLYQGLSANAKVGMMNASNRTKRYSEEKLGATPYTDFSIRYAKAFNNKFAFKVNVGYLTAQDWQATDYRDQSLVNGSGLSGTRATNRGYDGINIYGDTDPGFTQYQILRSALAQAVPGSGSPLLPLNQGIMQLATQFGPAAGLTPAQAYDRVLTDLYSTPLGFNYTRTGYRERDLVDYSAHSLKLNGSLHYRIGENAEAILQANWGTGTTVYTGADRYYLDKFNVGQYKAEVRGSNFFVRAYTTQERSGDAYAVGIAGLGMNNTWVVNQTASGPVVNTAPTAAYFGSVAGTYAGISFPAFVTDFQTRLATGTNPLLAYQAAIAASQGNSTAYFNQVQQVVGNGQVFKPGTPEFEAKLKEVTSKAIPGDANGVGAKFQDRTNLYHVEAMYNLNKIIDPKTVEVIVGGNYRIYELNSGGTIFYSNNGKEPTINEYGLYAQLQKTIIDKLRLTGALRFDKNENFKGQFNPRLSAVYSVDRNNNIRASYQTGFRIPTNQDQYIDLLTPQARLIGALSPLLQKYNLTSANTFTYESILAGQPKAYDFPTFKPERVSTIEFGYKGLINNRLLIDAYYYNSTYHDFIGSVTLIQPTGATTRNVYSVQKNYTSPIKTQGFGIGLDYSLPGNFQLGVNVSNNTLNAGGVGLFSGEMNKNTLEDGFQVRFNTPKYRYNVSVGNRNIKSSGWGFNVVYRYQDAFEWQSSLGNPNINITSDINNRPIIAAFGTLDAQISKRVSAIHSIFKLGGSNILQKEYTTGWGNPTVGSMFYLSLTFDQLMN</sequence>
<evidence type="ECO:0000259" key="13">
    <source>
        <dbReference type="Pfam" id="PF07715"/>
    </source>
</evidence>
<dbReference type="Pfam" id="PF07715">
    <property type="entry name" value="Plug"/>
    <property type="match status" value="1"/>
</dbReference>
<dbReference type="PROSITE" id="PS52016">
    <property type="entry name" value="TONB_DEPENDENT_REC_3"/>
    <property type="match status" value="1"/>
</dbReference>
<evidence type="ECO:0000256" key="11">
    <source>
        <dbReference type="RuleBase" id="RU003357"/>
    </source>
</evidence>
<dbReference type="InterPro" id="IPR036942">
    <property type="entry name" value="Beta-barrel_TonB_sf"/>
</dbReference>
<evidence type="ECO:0000259" key="12">
    <source>
        <dbReference type="Pfam" id="PF00593"/>
    </source>
</evidence>
<keyword evidence="3 10" id="KW-1134">Transmembrane beta strand</keyword>
<evidence type="ECO:0000256" key="5">
    <source>
        <dbReference type="ARBA" id="ARBA00022729"/>
    </source>
</evidence>
<dbReference type="EMBL" id="JACXAA010000001">
    <property type="protein sequence ID" value="MBD2751981.1"/>
    <property type="molecule type" value="Genomic_DNA"/>
</dbReference>
<gene>
    <name evidence="14" type="ORF">IC230_03690</name>
</gene>
<dbReference type="InterPro" id="IPR039426">
    <property type="entry name" value="TonB-dep_rcpt-like"/>
</dbReference>
<name>A0A927AY97_9BACT</name>
<proteinExistence type="inferred from homology"/>
<dbReference type="Gene3D" id="2.40.170.20">
    <property type="entry name" value="TonB-dependent receptor, beta-barrel domain"/>
    <property type="match status" value="1"/>
</dbReference>
<keyword evidence="8 14" id="KW-0675">Receptor</keyword>
<keyword evidence="4 10" id="KW-0812">Transmembrane</keyword>
<keyword evidence="5" id="KW-0732">Signal</keyword>
<comment type="subcellular location">
    <subcellularLocation>
        <location evidence="1 10">Cell outer membrane</location>
        <topology evidence="1 10">Multi-pass membrane protein</topology>
    </subcellularLocation>
</comment>
<evidence type="ECO:0000256" key="6">
    <source>
        <dbReference type="ARBA" id="ARBA00023077"/>
    </source>
</evidence>
<protein>
    <submittedName>
        <fullName evidence="14">TonB-dependent receptor</fullName>
    </submittedName>
</protein>